<dbReference type="AlphaFoldDB" id="B3RQL5"/>
<dbReference type="HOGENOM" id="CLU_1688983_0_0_1"/>
<dbReference type="RefSeq" id="XP_002110709.1">
    <property type="nucleotide sequence ID" value="XM_002110673.1"/>
</dbReference>
<dbReference type="EMBL" id="DS985243">
    <property type="protein sequence ID" value="EDV26713.1"/>
    <property type="molecule type" value="Genomic_DNA"/>
</dbReference>
<protein>
    <submittedName>
        <fullName evidence="1">Uncharacterized protein</fullName>
    </submittedName>
</protein>
<keyword evidence="2" id="KW-1185">Reference proteome</keyword>
<gene>
    <name evidence="1" type="ORF">TRIADDRAFT_55031</name>
</gene>
<dbReference type="Proteomes" id="UP000009022">
    <property type="component" value="Unassembled WGS sequence"/>
</dbReference>
<accession>B3RQL5</accession>
<evidence type="ECO:0000313" key="2">
    <source>
        <dbReference type="Proteomes" id="UP000009022"/>
    </source>
</evidence>
<dbReference type="InParanoid" id="B3RQL5"/>
<dbReference type="CTD" id="6752480"/>
<name>B3RQL5_TRIAD</name>
<reference evidence="1 2" key="1">
    <citation type="journal article" date="2008" name="Nature">
        <title>The Trichoplax genome and the nature of placozoans.</title>
        <authorList>
            <person name="Srivastava M."/>
            <person name="Begovic E."/>
            <person name="Chapman J."/>
            <person name="Putnam N.H."/>
            <person name="Hellsten U."/>
            <person name="Kawashima T."/>
            <person name="Kuo A."/>
            <person name="Mitros T."/>
            <person name="Salamov A."/>
            <person name="Carpenter M.L."/>
            <person name="Signorovitch A.Y."/>
            <person name="Moreno M.A."/>
            <person name="Kamm K."/>
            <person name="Grimwood J."/>
            <person name="Schmutz J."/>
            <person name="Shapiro H."/>
            <person name="Grigoriev I.V."/>
            <person name="Buss L.W."/>
            <person name="Schierwater B."/>
            <person name="Dellaporta S.L."/>
            <person name="Rokhsar D.S."/>
        </authorList>
    </citation>
    <scope>NUCLEOTIDE SEQUENCE [LARGE SCALE GENOMIC DNA]</scope>
    <source>
        <strain evidence="1 2">Grell-BS-1999</strain>
    </source>
</reference>
<organism evidence="1 2">
    <name type="scientific">Trichoplax adhaerens</name>
    <name type="common">Trichoplax reptans</name>
    <dbReference type="NCBI Taxonomy" id="10228"/>
    <lineage>
        <taxon>Eukaryota</taxon>
        <taxon>Metazoa</taxon>
        <taxon>Placozoa</taxon>
        <taxon>Uniplacotomia</taxon>
        <taxon>Trichoplacea</taxon>
        <taxon>Trichoplacidae</taxon>
        <taxon>Trichoplax</taxon>
    </lineage>
</organism>
<dbReference type="GeneID" id="6752480"/>
<sequence length="156" mass="18120">MYRSGLLVVSDQFKSSAFKFLLKRAAQHVRQTLYVHYEQLDKEKKINDSLVRKQYQLIIKYIYNSASEINNELDIRVLLPTTIGEWSKREIAKSVDVALQASNDNLQSTTNLDLRSSLINKYSLKDSDLYAHEILDLSDYVENNNIEDHLEEIGNH</sequence>
<evidence type="ECO:0000313" key="1">
    <source>
        <dbReference type="EMBL" id="EDV26713.1"/>
    </source>
</evidence>
<proteinExistence type="predicted"/>
<dbReference type="KEGG" id="tad:TRIADDRAFT_55031"/>